<organism evidence="1 2">
    <name type="scientific">Bilifractor porci</name>
    <dbReference type="NCBI Taxonomy" id="2606636"/>
    <lineage>
        <taxon>Bacteria</taxon>
        <taxon>Bacillati</taxon>
        <taxon>Bacillota</taxon>
        <taxon>Clostridia</taxon>
        <taxon>Lachnospirales</taxon>
        <taxon>Lachnospiraceae</taxon>
        <taxon>Bilifractor</taxon>
    </lineage>
</organism>
<dbReference type="EMBL" id="VUMV01000017">
    <property type="protein sequence ID" value="MST83077.1"/>
    <property type="molecule type" value="Genomic_DNA"/>
</dbReference>
<proteinExistence type="predicted"/>
<dbReference type="InterPro" id="IPR012337">
    <property type="entry name" value="RNaseH-like_sf"/>
</dbReference>
<dbReference type="AlphaFoldDB" id="A0A7X2TP94"/>
<reference evidence="1 2" key="1">
    <citation type="submission" date="2019-08" db="EMBL/GenBank/DDBJ databases">
        <title>In-depth cultivation of the pig gut microbiome towards novel bacterial diversity and tailored functional studies.</title>
        <authorList>
            <person name="Wylensek D."/>
            <person name="Hitch T.C.A."/>
            <person name="Clavel T."/>
        </authorList>
    </citation>
    <scope>NUCLEOTIDE SEQUENCE [LARGE SCALE GENOMIC DNA]</scope>
    <source>
        <strain evidence="1 2">Oil+RF-744-WCA-WT-13</strain>
    </source>
</reference>
<dbReference type="RefSeq" id="WP_154458982.1">
    <property type="nucleotide sequence ID" value="NZ_VUMV01000017.1"/>
</dbReference>
<dbReference type="PANTHER" id="PTHR34614:SF2">
    <property type="entry name" value="TRANSPOSASE IS4-LIKE DOMAIN-CONTAINING PROTEIN"/>
    <property type="match status" value="1"/>
</dbReference>
<keyword evidence="2" id="KW-1185">Reference proteome</keyword>
<dbReference type="NCBIfam" id="NF033559">
    <property type="entry name" value="transpos_IS1634"/>
    <property type="match status" value="1"/>
</dbReference>
<evidence type="ECO:0000313" key="1">
    <source>
        <dbReference type="EMBL" id="MST83077.1"/>
    </source>
</evidence>
<gene>
    <name evidence="1" type="ORF">FYJ60_12310</name>
</gene>
<evidence type="ECO:0000313" key="2">
    <source>
        <dbReference type="Proteomes" id="UP000466864"/>
    </source>
</evidence>
<name>A0A7X2TP94_9FIRM</name>
<dbReference type="SUPFAM" id="SSF53098">
    <property type="entry name" value="Ribonuclease H-like"/>
    <property type="match status" value="1"/>
</dbReference>
<accession>A0A7X2TP94</accession>
<protein>
    <submittedName>
        <fullName evidence="1">IS1634 family transposase</fullName>
    </submittedName>
</protein>
<dbReference type="Proteomes" id="UP000466864">
    <property type="component" value="Unassembled WGS sequence"/>
</dbReference>
<dbReference type="InterPro" id="IPR047654">
    <property type="entry name" value="IS1634_transpos"/>
</dbReference>
<sequence length="627" mass="72921">MKLWYNKKSKNPTYFIQMGFRNGKKTSTRNVARIGKHSELLAQGIKDPLAYARQKVAEANEELKKGKVSMEVKIDFDEKVLSSESMTSVSTSLGIGYFFLQAVYHQLKLDEFFKKVTQTSKITFDPNEVNRFLTYARILDPDSKLGTYDHLEYYYERPSFGYQHILRTMDILNAHYDEYISHLYEQSCSVVKRDNSVCYFDCTNYYFETEYEDNIIDDATGEILKGFRRYGPSKEHRPNPLVEMGLFIDSRGIPISMCMASGSDSEQTLAVPLEKKITEMFKGKKFIYCADAGLNSIDIRKFNSMGDRAFVVTQSVKKLSDTLQTAVFNDYDYRLVSNGEKTTIAAMKEFDRFHEENRSRYEDKAFKILNADKAVDTGLMETAMLQNGKKKKIRSKALLKQTIIVTFSRKMMEYQRKIRNAQISRAEKLLANLNPETYKKGPNDITRFIRKESKDKNSYVLDSERIAEEEKYDGYYAIATNLSPEDNESGQDFVRGILSINERRYRIEDCFRVMKTNFSARPVFHHTKERITAHFMICYTALLVYRLLEAKLEDYGKTLKGGAVRFTTENIIETLQNMEVANVQDLYYLSTYRGSQTLNALNAIYDLRLDRKYYQPKELNKKLKQIL</sequence>
<dbReference type="PANTHER" id="PTHR34614">
    <property type="match status" value="1"/>
</dbReference>
<comment type="caution">
    <text evidence="1">The sequence shown here is derived from an EMBL/GenBank/DDBJ whole genome shotgun (WGS) entry which is preliminary data.</text>
</comment>